<protein>
    <submittedName>
        <fullName evidence="6">Aldehyde dehydrogenase Probable coniferyl aldehyde dehydrogenase</fullName>
        <ecNumber evidence="6">1.2.1.3</ecNumber>
        <ecNumber evidence="6">1.2.1.68</ecNumber>
    </submittedName>
</protein>
<dbReference type="EC" id="1.2.1.3" evidence="6"/>
<dbReference type="GO" id="GO:0050269">
    <property type="term" value="F:coniferyl-aldehyde dehydrogenase [NAD(P)+] activity"/>
    <property type="evidence" value="ECO:0007669"/>
    <property type="project" value="UniProtKB-EC"/>
</dbReference>
<dbReference type="InterPro" id="IPR029510">
    <property type="entry name" value="Ald_DH_CS_GLU"/>
</dbReference>
<dbReference type="GO" id="GO:0005737">
    <property type="term" value="C:cytoplasm"/>
    <property type="evidence" value="ECO:0007669"/>
    <property type="project" value="TreeGrafter"/>
</dbReference>
<dbReference type="InterPro" id="IPR012394">
    <property type="entry name" value="Aldehyde_DH_NAD(P)"/>
</dbReference>
<dbReference type="PROSITE" id="PS00687">
    <property type="entry name" value="ALDEHYDE_DEHYDR_GLU"/>
    <property type="match status" value="1"/>
</dbReference>
<dbReference type="Gene3D" id="3.40.309.10">
    <property type="entry name" value="Aldehyde Dehydrogenase, Chain A, domain 2"/>
    <property type="match status" value="1"/>
</dbReference>
<dbReference type="Pfam" id="PF00171">
    <property type="entry name" value="Aldedh"/>
    <property type="match status" value="1"/>
</dbReference>
<feature type="domain" description="Aldehyde dehydrogenase" evidence="5">
    <location>
        <begin position="23"/>
        <end position="457"/>
    </location>
</feature>
<feature type="region of interest" description="Disordered" evidence="4">
    <location>
        <begin position="1"/>
        <end position="23"/>
    </location>
</feature>
<dbReference type="PIRSF" id="PIRSF036492">
    <property type="entry name" value="ALDH"/>
    <property type="match status" value="1"/>
</dbReference>
<evidence type="ECO:0000256" key="1">
    <source>
        <dbReference type="ARBA" id="ARBA00009986"/>
    </source>
</evidence>
<evidence type="ECO:0000256" key="2">
    <source>
        <dbReference type="ARBA" id="ARBA00023002"/>
    </source>
</evidence>
<accession>A0A3B0SSD5</accession>
<gene>
    <name evidence="6" type="ORF">MNBD_ALPHA01-1336</name>
</gene>
<evidence type="ECO:0000313" key="6">
    <source>
        <dbReference type="EMBL" id="VAW05192.1"/>
    </source>
</evidence>
<proteinExistence type="inferred from homology"/>
<dbReference type="CDD" id="cd07133">
    <property type="entry name" value="ALDH_CALDH_CalB"/>
    <property type="match status" value="1"/>
</dbReference>
<organism evidence="6">
    <name type="scientific">hydrothermal vent metagenome</name>
    <dbReference type="NCBI Taxonomy" id="652676"/>
    <lineage>
        <taxon>unclassified sequences</taxon>
        <taxon>metagenomes</taxon>
        <taxon>ecological metagenomes</taxon>
    </lineage>
</organism>
<dbReference type="InterPro" id="IPR016162">
    <property type="entry name" value="Ald_DH_N"/>
</dbReference>
<evidence type="ECO:0000256" key="3">
    <source>
        <dbReference type="ARBA" id="ARBA00023027"/>
    </source>
</evidence>
<dbReference type="PANTHER" id="PTHR43570">
    <property type="entry name" value="ALDEHYDE DEHYDROGENASE"/>
    <property type="match status" value="1"/>
</dbReference>
<dbReference type="SUPFAM" id="SSF53720">
    <property type="entry name" value="ALDH-like"/>
    <property type="match status" value="1"/>
</dbReference>
<dbReference type="AlphaFoldDB" id="A0A3B0SSD5"/>
<keyword evidence="2 6" id="KW-0560">Oxidoreductase</keyword>
<dbReference type="GO" id="GO:0006081">
    <property type="term" value="P:aldehyde metabolic process"/>
    <property type="evidence" value="ECO:0007669"/>
    <property type="project" value="InterPro"/>
</dbReference>
<dbReference type="PANTHER" id="PTHR43570:SF20">
    <property type="entry name" value="ALDEHYDE DEHYDROGENASE ALDX-RELATED"/>
    <property type="match status" value="1"/>
</dbReference>
<dbReference type="InterPro" id="IPR016163">
    <property type="entry name" value="Ald_DH_C"/>
</dbReference>
<dbReference type="InterPro" id="IPR016161">
    <property type="entry name" value="Ald_DH/histidinol_DH"/>
</dbReference>
<reference evidence="6" key="1">
    <citation type="submission" date="2018-06" db="EMBL/GenBank/DDBJ databases">
        <authorList>
            <person name="Zhirakovskaya E."/>
        </authorList>
    </citation>
    <scope>NUCLEOTIDE SEQUENCE</scope>
</reference>
<comment type="similarity">
    <text evidence="1">Belongs to the aldehyde dehydrogenase family.</text>
</comment>
<evidence type="ECO:0000256" key="4">
    <source>
        <dbReference type="SAM" id="MobiDB-lite"/>
    </source>
</evidence>
<dbReference type="GO" id="GO:0004029">
    <property type="term" value="F:aldehyde dehydrogenase (NAD+) activity"/>
    <property type="evidence" value="ECO:0007669"/>
    <property type="project" value="UniProtKB-EC"/>
</dbReference>
<evidence type="ECO:0000259" key="5">
    <source>
        <dbReference type="Pfam" id="PF00171"/>
    </source>
</evidence>
<dbReference type="EC" id="1.2.1.68" evidence="6"/>
<keyword evidence="3" id="KW-0520">NAD</keyword>
<sequence>MDISMNISGMHLSPRETQEQASGDISQILADALERQKTSLGSEAPVGRKVRQDRLDRAIALLIDHRKEFIAALDQDYGPRTEEITLMADILPSVQALKHARKNVGKWMKRDRRSPTFPLGLLGARAWVDYKPKGVVGIISPWNFPVNMIFAPLAGALAAGNRVMIKPSEHVPVTSELIRRLVAEYFSPEEVAVFTGGIEVSEAFCRLKLDHIFYTGSGTVGRLVMKAAAENLVPVTLELGGKSPVVILPDCDIGDVALKIASAKMANAGQICVAPDYVFVQKDKLSALTDALIARAEEIYPERPDVPKYTAIINEQQKQRLEGYLQDAREKGADIRTTKTYIDRFDNILPFHVITGVNDDMAIMKDEIFGPLLPVIPYDSIDQVIAYINARPRPLALYVMGRGKDGEVIRQRVISGGMAYDEFLMHVAQEDLPFGGSGASGMGNYHGLEGFRTFSHSMSIFRRGPFDIMGLLQGRPPFGSRFRAYIKQELKK</sequence>
<name>A0A3B0SSD5_9ZZZZ</name>
<dbReference type="Gene3D" id="3.40.605.10">
    <property type="entry name" value="Aldehyde Dehydrogenase, Chain A, domain 1"/>
    <property type="match status" value="1"/>
</dbReference>
<dbReference type="InterPro" id="IPR015590">
    <property type="entry name" value="Aldehyde_DH_dom"/>
</dbReference>
<dbReference type="EMBL" id="UOEJ01000206">
    <property type="protein sequence ID" value="VAW05192.1"/>
    <property type="molecule type" value="Genomic_DNA"/>
</dbReference>